<evidence type="ECO:0000256" key="1">
    <source>
        <dbReference type="ARBA" id="ARBA00004571"/>
    </source>
</evidence>
<dbReference type="GO" id="GO:0006826">
    <property type="term" value="P:iron ion transport"/>
    <property type="evidence" value="ECO:0007669"/>
    <property type="project" value="UniProtKB-KW"/>
</dbReference>
<dbReference type="InterPro" id="IPR039426">
    <property type="entry name" value="TonB-dep_rcpt-like"/>
</dbReference>
<dbReference type="InterPro" id="IPR012910">
    <property type="entry name" value="Plug_dom"/>
</dbReference>
<organism evidence="16 17">
    <name type="scientific">Ferrimonas aestuarii</name>
    <dbReference type="NCBI Taxonomy" id="2569539"/>
    <lineage>
        <taxon>Bacteria</taxon>
        <taxon>Pseudomonadati</taxon>
        <taxon>Pseudomonadota</taxon>
        <taxon>Gammaproteobacteria</taxon>
        <taxon>Alteromonadales</taxon>
        <taxon>Ferrimonadaceae</taxon>
        <taxon>Ferrimonas</taxon>
    </lineage>
</organism>
<evidence type="ECO:0000259" key="15">
    <source>
        <dbReference type="Pfam" id="PF07715"/>
    </source>
</evidence>
<keyword evidence="13" id="KW-0732">Signal</keyword>
<accession>A0A4U1BSN1</accession>
<feature type="chain" id="PRO_5020433001" evidence="13">
    <location>
        <begin position="23"/>
        <end position="682"/>
    </location>
</feature>
<evidence type="ECO:0000256" key="5">
    <source>
        <dbReference type="ARBA" id="ARBA00022692"/>
    </source>
</evidence>
<dbReference type="PANTHER" id="PTHR32552">
    <property type="entry name" value="FERRICHROME IRON RECEPTOR-RELATED"/>
    <property type="match status" value="1"/>
</dbReference>
<keyword evidence="8 12" id="KW-0798">TonB box</keyword>
<evidence type="ECO:0000256" key="3">
    <source>
        <dbReference type="ARBA" id="ARBA00022452"/>
    </source>
</evidence>
<feature type="signal peptide" evidence="13">
    <location>
        <begin position="1"/>
        <end position="22"/>
    </location>
</feature>
<dbReference type="PANTHER" id="PTHR32552:SF81">
    <property type="entry name" value="TONB-DEPENDENT OUTER MEMBRANE RECEPTOR"/>
    <property type="match status" value="1"/>
</dbReference>
<dbReference type="PROSITE" id="PS52016">
    <property type="entry name" value="TONB_DEPENDENT_REC_3"/>
    <property type="match status" value="1"/>
</dbReference>
<evidence type="ECO:0000256" key="13">
    <source>
        <dbReference type="SAM" id="SignalP"/>
    </source>
</evidence>
<dbReference type="GO" id="GO:0009279">
    <property type="term" value="C:cell outer membrane"/>
    <property type="evidence" value="ECO:0007669"/>
    <property type="project" value="UniProtKB-SubCell"/>
</dbReference>
<name>A0A4U1BSN1_9GAMM</name>
<comment type="caution">
    <text evidence="16">The sequence shown here is derived from an EMBL/GenBank/DDBJ whole genome shotgun (WGS) entry which is preliminary data.</text>
</comment>
<keyword evidence="9 11" id="KW-0472">Membrane</keyword>
<evidence type="ECO:0000313" key="16">
    <source>
        <dbReference type="EMBL" id="TKB58663.1"/>
    </source>
</evidence>
<feature type="domain" description="TonB-dependent receptor plug" evidence="15">
    <location>
        <begin position="46"/>
        <end position="158"/>
    </location>
</feature>
<keyword evidence="7" id="KW-0406">Ion transport</keyword>
<keyword evidence="2 11" id="KW-0813">Transport</keyword>
<keyword evidence="5 11" id="KW-0812">Transmembrane</keyword>
<dbReference type="Gene3D" id="2.40.170.20">
    <property type="entry name" value="TonB-dependent receptor, beta-barrel domain"/>
    <property type="match status" value="1"/>
</dbReference>
<evidence type="ECO:0000256" key="9">
    <source>
        <dbReference type="ARBA" id="ARBA00023136"/>
    </source>
</evidence>
<dbReference type="EMBL" id="SWCJ01000001">
    <property type="protein sequence ID" value="TKB58663.1"/>
    <property type="molecule type" value="Genomic_DNA"/>
</dbReference>
<evidence type="ECO:0000256" key="4">
    <source>
        <dbReference type="ARBA" id="ARBA00022496"/>
    </source>
</evidence>
<dbReference type="OrthoDB" id="127311at2"/>
<dbReference type="Proteomes" id="UP000305675">
    <property type="component" value="Unassembled WGS sequence"/>
</dbReference>
<feature type="domain" description="TonB-dependent receptor-like beta-barrel" evidence="14">
    <location>
        <begin position="180"/>
        <end position="645"/>
    </location>
</feature>
<reference evidence="16 17" key="1">
    <citation type="submission" date="2019-04" db="EMBL/GenBank/DDBJ databases">
        <authorList>
            <person name="Hwang J.C."/>
        </authorList>
    </citation>
    <scope>NUCLEOTIDE SEQUENCE [LARGE SCALE GENOMIC DNA]</scope>
    <source>
        <strain evidence="16 17">IMCC35002</strain>
    </source>
</reference>
<evidence type="ECO:0000256" key="12">
    <source>
        <dbReference type="RuleBase" id="RU003357"/>
    </source>
</evidence>
<comment type="similarity">
    <text evidence="11 12">Belongs to the TonB-dependent receptor family.</text>
</comment>
<keyword evidence="17" id="KW-1185">Reference proteome</keyword>
<dbReference type="AlphaFoldDB" id="A0A4U1BSN1"/>
<evidence type="ECO:0000256" key="8">
    <source>
        <dbReference type="ARBA" id="ARBA00023077"/>
    </source>
</evidence>
<evidence type="ECO:0000256" key="10">
    <source>
        <dbReference type="ARBA" id="ARBA00023237"/>
    </source>
</evidence>
<keyword evidence="3 11" id="KW-1134">Transmembrane beta strand</keyword>
<dbReference type="SUPFAM" id="SSF56935">
    <property type="entry name" value="Porins"/>
    <property type="match status" value="1"/>
</dbReference>
<comment type="subcellular location">
    <subcellularLocation>
        <location evidence="1 11">Cell outer membrane</location>
        <topology evidence="1 11">Multi-pass membrane protein</topology>
    </subcellularLocation>
</comment>
<protein>
    <submittedName>
        <fullName evidence="16">TonB-dependent receptor</fullName>
    </submittedName>
</protein>
<sequence>MYKFNAITVVLMGLFSAGAAVADDDKGELTSIEVITVTGEKFERSLKDTTSSVSVVDSEELESGIHQSVNGAIDDIPNVVTLTGAVPDIRGVSGNGAATGFHSFAGGANTRVATITDGVAEPFVADLTGNTGLWDIEQIEVFRGPQSTSNGRNSIGGALVINTKDPSFDWEGAAMAGYRTEDNFVDTAFALTGPLIDDVLAFRLSGQYLDGETFNKGITQAGREPRFDQNDLTTQRLRGKLLWQPTGDSDLKFQLNFSHNNEEGDSGRNYYVGKDHDAFDSLFDRFMDTKSNTSSFEAHYKPSSSYAFDFLAAFVDYDWKMLSFEANPAMDADVTMLEEDLTLDAKFSFGLDSDTFNGFIALAYFERDQDFNSVGGSVYDGVDSSKSYATYGEMTYAITDKIKLTAGGRIQKEEQVRDFNMLFGGSTLSERLDNDDTIALPKLVLQYMITDTTTLGLSARQGYNSGGGTISFNAQEYYTYDAEYVNAYEFSVRSGLMDGDLNLAANLFYNDYKDYQGSDATRTITNIEQATTYGLEVEVDAMLSNDLQMMAGLGLLSSEIDKADVSFGDIVGNELNSAPNLTANLGFKYWLTNEFTVGINGNYVGEYYGDINNSDSRKAGDYTVAGLTLDYQYDAWRVSVYANNLFDERGLTVNEPPGRSYEHGYVAVIDPQNFGANVIYRF</sequence>
<keyword evidence="10 11" id="KW-0998">Cell outer membrane</keyword>
<keyword evidence="16" id="KW-0675">Receptor</keyword>
<dbReference type="Pfam" id="PF00593">
    <property type="entry name" value="TonB_dep_Rec_b-barrel"/>
    <property type="match status" value="1"/>
</dbReference>
<evidence type="ECO:0000256" key="11">
    <source>
        <dbReference type="PROSITE-ProRule" id="PRU01360"/>
    </source>
</evidence>
<dbReference type="RefSeq" id="WP_136861811.1">
    <property type="nucleotide sequence ID" value="NZ_SWCJ01000001.1"/>
</dbReference>
<dbReference type="InterPro" id="IPR036942">
    <property type="entry name" value="Beta-barrel_TonB_sf"/>
</dbReference>
<keyword evidence="4" id="KW-0410">Iron transport</keyword>
<dbReference type="InterPro" id="IPR000531">
    <property type="entry name" value="Beta-barrel_TonB"/>
</dbReference>
<dbReference type="Pfam" id="PF07715">
    <property type="entry name" value="Plug"/>
    <property type="match status" value="1"/>
</dbReference>
<gene>
    <name evidence="16" type="ORF">FCL42_02635</name>
</gene>
<evidence type="ECO:0000256" key="7">
    <source>
        <dbReference type="ARBA" id="ARBA00023065"/>
    </source>
</evidence>
<evidence type="ECO:0000256" key="6">
    <source>
        <dbReference type="ARBA" id="ARBA00023004"/>
    </source>
</evidence>
<evidence type="ECO:0000256" key="2">
    <source>
        <dbReference type="ARBA" id="ARBA00022448"/>
    </source>
</evidence>
<evidence type="ECO:0000259" key="14">
    <source>
        <dbReference type="Pfam" id="PF00593"/>
    </source>
</evidence>
<keyword evidence="6" id="KW-0408">Iron</keyword>
<evidence type="ECO:0000313" key="17">
    <source>
        <dbReference type="Proteomes" id="UP000305675"/>
    </source>
</evidence>
<proteinExistence type="inferred from homology"/>